<keyword evidence="2" id="KW-1185">Reference proteome</keyword>
<proteinExistence type="predicted"/>
<reference evidence="1" key="1">
    <citation type="submission" date="2021-02" db="EMBL/GenBank/DDBJ databases">
        <authorList>
            <person name="Nowell W R."/>
        </authorList>
    </citation>
    <scope>NUCLEOTIDE SEQUENCE</scope>
    <source>
        <strain evidence="1">Ploen Becks lab</strain>
    </source>
</reference>
<name>A0A814H9G0_9BILA</name>
<dbReference type="Proteomes" id="UP000663879">
    <property type="component" value="Unassembled WGS sequence"/>
</dbReference>
<sequence>IKKQTSTNNLQSIDNIKLDELETGLLIQKDENDALKAALKSTLEAKEEDLRLYFQTRNYFGPEFGNSNIENDIIKSDDNSEFFLTSSQIRLDLTLNQIRIYALATGLIELSFVQVDTCGTSNYSCWSTFWQNSTLPTFDKKYAVTLNLTKTGVNDFTTNRYDFYLKSLKGLIPYVKYIEKGRIKYLNAESQFYSDYKVYNSQFKRVMKISYVSPVRLAIQFITTNNFFVYKQSYQTNSISSGELTVKSYKDTLIALNNIVHIFKINFIASNNIEQLTIHNSGNTIDKEVYFTLSGVSQRKNEKFFVNVIENSYKMQTDQSNCLLTFG</sequence>
<evidence type="ECO:0000313" key="1">
    <source>
        <dbReference type="EMBL" id="CAF1007125.1"/>
    </source>
</evidence>
<organism evidence="1 2">
    <name type="scientific">Brachionus calyciflorus</name>
    <dbReference type="NCBI Taxonomy" id="104777"/>
    <lineage>
        <taxon>Eukaryota</taxon>
        <taxon>Metazoa</taxon>
        <taxon>Spiralia</taxon>
        <taxon>Gnathifera</taxon>
        <taxon>Rotifera</taxon>
        <taxon>Eurotatoria</taxon>
        <taxon>Monogononta</taxon>
        <taxon>Pseudotrocha</taxon>
        <taxon>Ploima</taxon>
        <taxon>Brachionidae</taxon>
        <taxon>Brachionus</taxon>
    </lineage>
</organism>
<gene>
    <name evidence="1" type="ORF">OXX778_LOCUS16705</name>
</gene>
<dbReference type="OrthoDB" id="10061457at2759"/>
<protein>
    <submittedName>
        <fullName evidence="1">Uncharacterized protein</fullName>
    </submittedName>
</protein>
<dbReference type="AlphaFoldDB" id="A0A814H9G0"/>
<evidence type="ECO:0000313" key="2">
    <source>
        <dbReference type="Proteomes" id="UP000663879"/>
    </source>
</evidence>
<feature type="non-terminal residue" evidence="1">
    <location>
        <position position="327"/>
    </location>
</feature>
<dbReference type="EMBL" id="CAJNOC010004031">
    <property type="protein sequence ID" value="CAF1007125.1"/>
    <property type="molecule type" value="Genomic_DNA"/>
</dbReference>
<accession>A0A814H9G0</accession>
<comment type="caution">
    <text evidence="1">The sequence shown here is derived from an EMBL/GenBank/DDBJ whole genome shotgun (WGS) entry which is preliminary data.</text>
</comment>